<name>A0A0M8ZQU3_9HYME</name>
<dbReference type="EMBL" id="KQ435955">
    <property type="protein sequence ID" value="KOX68096.1"/>
    <property type="molecule type" value="Genomic_DNA"/>
</dbReference>
<protein>
    <submittedName>
        <fullName evidence="2">Uncharacterized protein</fullName>
    </submittedName>
</protein>
<feature type="compositionally biased region" description="Polar residues" evidence="1">
    <location>
        <begin position="57"/>
        <end position="69"/>
    </location>
</feature>
<gene>
    <name evidence="2" type="ORF">WN51_07392</name>
</gene>
<feature type="compositionally biased region" description="Polar residues" evidence="1">
    <location>
        <begin position="1"/>
        <end position="18"/>
    </location>
</feature>
<organism evidence="2 3">
    <name type="scientific">Melipona quadrifasciata</name>
    <dbReference type="NCBI Taxonomy" id="166423"/>
    <lineage>
        <taxon>Eukaryota</taxon>
        <taxon>Metazoa</taxon>
        <taxon>Ecdysozoa</taxon>
        <taxon>Arthropoda</taxon>
        <taxon>Hexapoda</taxon>
        <taxon>Insecta</taxon>
        <taxon>Pterygota</taxon>
        <taxon>Neoptera</taxon>
        <taxon>Endopterygota</taxon>
        <taxon>Hymenoptera</taxon>
        <taxon>Apocrita</taxon>
        <taxon>Aculeata</taxon>
        <taxon>Apoidea</taxon>
        <taxon>Anthophila</taxon>
        <taxon>Apidae</taxon>
        <taxon>Melipona</taxon>
    </lineage>
</organism>
<feature type="region of interest" description="Disordered" evidence="1">
    <location>
        <begin position="1"/>
        <end position="28"/>
    </location>
</feature>
<sequence length="141" mass="16031">MQTFESTQNKLQARSLSTKQRHSYWRSTPRPLTNHVRARHTMKTMGDVVADPADEQNVGTSTSSTQNPTAGKEFGQKTLRSLKRGLGRLWRRHRGNASITEYDPCYKVAYLGNVLTGWAKETNVGENNENTSTIYTWIQDI</sequence>
<dbReference type="AlphaFoldDB" id="A0A0M8ZQU3"/>
<evidence type="ECO:0000313" key="2">
    <source>
        <dbReference type="EMBL" id="KOX68096.1"/>
    </source>
</evidence>
<evidence type="ECO:0000256" key="1">
    <source>
        <dbReference type="SAM" id="MobiDB-lite"/>
    </source>
</evidence>
<dbReference type="OrthoDB" id="7615300at2759"/>
<dbReference type="Proteomes" id="UP000053105">
    <property type="component" value="Unassembled WGS sequence"/>
</dbReference>
<keyword evidence="3" id="KW-1185">Reference proteome</keyword>
<proteinExistence type="predicted"/>
<evidence type="ECO:0000313" key="3">
    <source>
        <dbReference type="Proteomes" id="UP000053105"/>
    </source>
</evidence>
<reference evidence="2 3" key="1">
    <citation type="submission" date="2015-07" db="EMBL/GenBank/DDBJ databases">
        <title>The genome of Melipona quadrifasciata.</title>
        <authorList>
            <person name="Pan H."/>
            <person name="Kapheim K."/>
        </authorList>
    </citation>
    <scope>NUCLEOTIDE SEQUENCE [LARGE SCALE GENOMIC DNA]</scope>
    <source>
        <strain evidence="2">0111107301</strain>
        <tissue evidence="2">Whole body</tissue>
    </source>
</reference>
<accession>A0A0M8ZQU3</accession>
<feature type="region of interest" description="Disordered" evidence="1">
    <location>
        <begin position="50"/>
        <end position="77"/>
    </location>
</feature>